<accession>A0AA40HT53</accession>
<proteinExistence type="predicted"/>
<protein>
    <submittedName>
        <fullName evidence="2">Uncharacterized protein</fullName>
    </submittedName>
</protein>
<keyword evidence="3" id="KW-1185">Reference proteome</keyword>
<name>A0AA40HT53_CNENI</name>
<organism evidence="2 3">
    <name type="scientific">Cnephaeus nilssonii</name>
    <name type="common">Northern bat</name>
    <name type="synonym">Eptesicus nilssonii</name>
    <dbReference type="NCBI Taxonomy" id="3371016"/>
    <lineage>
        <taxon>Eukaryota</taxon>
        <taxon>Metazoa</taxon>
        <taxon>Chordata</taxon>
        <taxon>Craniata</taxon>
        <taxon>Vertebrata</taxon>
        <taxon>Euteleostomi</taxon>
        <taxon>Mammalia</taxon>
        <taxon>Eutheria</taxon>
        <taxon>Laurasiatheria</taxon>
        <taxon>Chiroptera</taxon>
        <taxon>Yangochiroptera</taxon>
        <taxon>Vespertilionidae</taxon>
        <taxon>Cnephaeus</taxon>
    </lineage>
</organism>
<gene>
    <name evidence="2" type="ORF">QTO34_002822</name>
</gene>
<dbReference type="EMBL" id="JAULJE010000012">
    <property type="protein sequence ID" value="KAK1336787.1"/>
    <property type="molecule type" value="Genomic_DNA"/>
</dbReference>
<evidence type="ECO:0000256" key="1">
    <source>
        <dbReference type="SAM" id="MobiDB-lite"/>
    </source>
</evidence>
<sequence>MAEGGGPDGRAGPGPAEGTQKRFDWNIKSIFSTGKSLPVEGCAVQLCLVPRWRGGDVNAGSLRSSPLPLPGCVIVFKSLALLRIFCMK</sequence>
<evidence type="ECO:0000313" key="2">
    <source>
        <dbReference type="EMBL" id="KAK1336787.1"/>
    </source>
</evidence>
<evidence type="ECO:0000313" key="3">
    <source>
        <dbReference type="Proteomes" id="UP001177744"/>
    </source>
</evidence>
<feature type="compositionally biased region" description="Gly residues" evidence="1">
    <location>
        <begin position="1"/>
        <end position="12"/>
    </location>
</feature>
<dbReference type="AlphaFoldDB" id="A0AA40HT53"/>
<feature type="region of interest" description="Disordered" evidence="1">
    <location>
        <begin position="1"/>
        <end position="20"/>
    </location>
</feature>
<comment type="caution">
    <text evidence="2">The sequence shown here is derived from an EMBL/GenBank/DDBJ whole genome shotgun (WGS) entry which is preliminary data.</text>
</comment>
<reference evidence="2" key="1">
    <citation type="submission" date="2023-06" db="EMBL/GenBank/DDBJ databases">
        <title>Reference genome for the Northern bat (Eptesicus nilssonii), a most northern bat species.</title>
        <authorList>
            <person name="Laine V.N."/>
            <person name="Pulliainen A.T."/>
            <person name="Lilley T.M."/>
        </authorList>
    </citation>
    <scope>NUCLEOTIDE SEQUENCE</scope>
    <source>
        <strain evidence="2">BLF_Eptnil</strain>
        <tissue evidence="2">Kidney</tissue>
    </source>
</reference>
<dbReference type="Proteomes" id="UP001177744">
    <property type="component" value="Unassembled WGS sequence"/>
</dbReference>